<evidence type="ECO:0000256" key="2">
    <source>
        <dbReference type="ARBA" id="ARBA00022525"/>
    </source>
</evidence>
<keyword evidence="5" id="KW-1185">Reference proteome</keyword>
<gene>
    <name evidence="4" type="ORF">FHS94_001104</name>
</gene>
<evidence type="ECO:0000313" key="4">
    <source>
        <dbReference type="EMBL" id="MBB5714273.1"/>
    </source>
</evidence>
<keyword evidence="2" id="KW-0964">Secreted</keyword>
<keyword evidence="3" id="KW-0325">Glycoprotein</keyword>
<evidence type="ECO:0008006" key="6">
    <source>
        <dbReference type="Google" id="ProtNLM"/>
    </source>
</evidence>
<accession>A0A7W9BBR3</accession>
<evidence type="ECO:0000256" key="1">
    <source>
        <dbReference type="ARBA" id="ARBA00004613"/>
    </source>
</evidence>
<dbReference type="SUPFAM" id="SSF48113">
    <property type="entry name" value="Heme-dependent peroxidases"/>
    <property type="match status" value="1"/>
</dbReference>
<protein>
    <recommendedName>
        <fullName evidence="6">Peroxidase</fullName>
    </recommendedName>
</protein>
<comment type="subcellular location">
    <subcellularLocation>
        <location evidence="1">Secreted</location>
    </subcellularLocation>
</comment>
<proteinExistence type="predicted"/>
<dbReference type="PANTHER" id="PTHR11475">
    <property type="entry name" value="OXIDASE/PEROXIDASE"/>
    <property type="match status" value="1"/>
</dbReference>
<evidence type="ECO:0000313" key="5">
    <source>
        <dbReference type="Proteomes" id="UP000546200"/>
    </source>
</evidence>
<dbReference type="PANTHER" id="PTHR11475:SF4">
    <property type="entry name" value="CHORION PEROXIDASE"/>
    <property type="match status" value="1"/>
</dbReference>
<sequence>MARSHFQGDHRGLAAAADGEFGRFGRMFGGLEGPEFDEGALAALATSMIKDDAGQFFNVADSDENVRLPAGYTYFGQFVDHDLTLDKTSIGDAEADPEAISNFRTAALDLDCVYGNGPGGDVILYDEKYRFRLSSHRIGPAPSGPNATRTQFDHRRDKDGVALIGDPRNDENTLVAQIHQAFTVFHNRILGTDALMNGVQSTSERFRRAARLARWHYQWVVLHDYLKRICQPEVYRDIVNPGGTPRLRLYPKPGDVAAYPYMPIEFAAAAYRFGHSMVRPSYALNAVVGTQQAPPPHTRVPIFRADTTNKLKDLRGFRRIPEHWGIDWSYFLELEGEAPDVQGGEGLLQPAYRIDTMLVDPLRLLVNPDLQGRKPIERNLAYLNLLRGSRLRLPTAEQVGQAMSVGSFPAARFPMLTPEQIWSAGSRNNASFSGSTGDAGIDAARDARRPLLDSFGANTPLWYYVLREAEWYGTWDPGDTDDMPAAERGGNDKLGGHHLGPIGSTIVLESFLGLLLGDPGSFIHQAGWRPMAPIAPTGTDNFELKHLIHWALG</sequence>
<evidence type="ECO:0000256" key="3">
    <source>
        <dbReference type="ARBA" id="ARBA00023180"/>
    </source>
</evidence>
<dbReference type="InterPro" id="IPR037120">
    <property type="entry name" value="Haem_peroxidase_sf_animal"/>
</dbReference>
<dbReference type="EMBL" id="JACIJK010000003">
    <property type="protein sequence ID" value="MBB5714273.1"/>
    <property type="molecule type" value="Genomic_DNA"/>
</dbReference>
<dbReference type="GO" id="GO:0006979">
    <property type="term" value="P:response to oxidative stress"/>
    <property type="evidence" value="ECO:0007669"/>
    <property type="project" value="InterPro"/>
</dbReference>
<dbReference type="AlphaFoldDB" id="A0A7W9BBR3"/>
<dbReference type="GO" id="GO:0020037">
    <property type="term" value="F:heme binding"/>
    <property type="evidence" value="ECO:0007669"/>
    <property type="project" value="InterPro"/>
</dbReference>
<reference evidence="4 5" key="1">
    <citation type="submission" date="2020-08" db="EMBL/GenBank/DDBJ databases">
        <title>Genomic Encyclopedia of Type Strains, Phase IV (KMG-IV): sequencing the most valuable type-strain genomes for metagenomic binning, comparative biology and taxonomic classification.</title>
        <authorList>
            <person name="Goeker M."/>
        </authorList>
    </citation>
    <scope>NUCLEOTIDE SEQUENCE [LARGE SCALE GENOMIC DNA]</scope>
    <source>
        <strain evidence="4 5">DSM 100044</strain>
    </source>
</reference>
<organism evidence="4 5">
    <name type="scientific">Sphingomonas aerophila</name>
    <dbReference type="NCBI Taxonomy" id="1344948"/>
    <lineage>
        <taxon>Bacteria</taxon>
        <taxon>Pseudomonadati</taxon>
        <taxon>Pseudomonadota</taxon>
        <taxon>Alphaproteobacteria</taxon>
        <taxon>Sphingomonadales</taxon>
        <taxon>Sphingomonadaceae</taxon>
        <taxon>Sphingomonas</taxon>
    </lineage>
</organism>
<dbReference type="GO" id="GO:0005576">
    <property type="term" value="C:extracellular region"/>
    <property type="evidence" value="ECO:0007669"/>
    <property type="project" value="UniProtKB-SubCell"/>
</dbReference>
<dbReference type="RefSeq" id="WP_184055452.1">
    <property type="nucleotide sequence ID" value="NZ_JACIJK010000003.1"/>
</dbReference>
<comment type="caution">
    <text evidence="4">The sequence shown here is derived from an EMBL/GenBank/DDBJ whole genome shotgun (WGS) entry which is preliminary data.</text>
</comment>
<dbReference type="PROSITE" id="PS50292">
    <property type="entry name" value="PEROXIDASE_3"/>
    <property type="match status" value="1"/>
</dbReference>
<dbReference type="GO" id="GO:0004601">
    <property type="term" value="F:peroxidase activity"/>
    <property type="evidence" value="ECO:0007669"/>
    <property type="project" value="InterPro"/>
</dbReference>
<dbReference type="InterPro" id="IPR019791">
    <property type="entry name" value="Haem_peroxidase_animal"/>
</dbReference>
<name>A0A7W9BBR3_9SPHN</name>
<dbReference type="Pfam" id="PF03098">
    <property type="entry name" value="An_peroxidase"/>
    <property type="match status" value="1"/>
</dbReference>
<dbReference type="InterPro" id="IPR010255">
    <property type="entry name" value="Haem_peroxidase_sf"/>
</dbReference>
<dbReference type="Gene3D" id="1.10.640.10">
    <property type="entry name" value="Haem peroxidase domain superfamily, animal type"/>
    <property type="match status" value="1"/>
</dbReference>
<dbReference type="Proteomes" id="UP000546200">
    <property type="component" value="Unassembled WGS sequence"/>
</dbReference>